<sequence>MNVCRIGSTPGLRGRVPVLLGSALAASTLMLSGCASSDPAPTPGSDATTEAAPDSPAPRSPAPTGDERGSLVADILLGQVDQAVTNLGATAHRITYRSTSGVDGGGVDVTGTVFVPAGTPPEGGWPVVSVGHGTTGVTDECAPSLYPNLLGSIGLVTPMLERGAVVAVTDYQGLGTDDPHPYLNAPSAGHDIIDAVRAARNVAPGSGTRWAALGVSQGGQATWAAAEMASEYGDGLEFLGSANLSPAADISPIAPESGLGQLTLPQKAIMPFVVEGFLVDHPEYTDADFLSGGLLENKDVLLACTGPLAAGKLTAAGSIGPDDVRPSSPEAYAAIREWLSDNALPQGRAAAPMMVLVGSRDDLILPQWTEEASRRACAQGDVIDYRVRADQGHADSAANIEGIDWITQRFAGTGQPTNTCDQVP</sequence>
<keyword evidence="2" id="KW-0732">Signal</keyword>
<dbReference type="Pfam" id="PF03583">
    <property type="entry name" value="LIP"/>
    <property type="match status" value="1"/>
</dbReference>
<comment type="caution">
    <text evidence="3">The sequence shown here is derived from an EMBL/GenBank/DDBJ whole genome shotgun (WGS) entry which is preliminary data.</text>
</comment>
<evidence type="ECO:0000256" key="1">
    <source>
        <dbReference type="SAM" id="MobiDB-lite"/>
    </source>
</evidence>
<dbReference type="InterPro" id="IPR005152">
    <property type="entry name" value="Lipase_secreted"/>
</dbReference>
<evidence type="ECO:0000313" key="3">
    <source>
        <dbReference type="EMBL" id="MBM7413662.1"/>
    </source>
</evidence>
<feature type="signal peptide" evidence="2">
    <location>
        <begin position="1"/>
        <end position="37"/>
    </location>
</feature>
<dbReference type="PIRSF" id="PIRSF029171">
    <property type="entry name" value="Esterase_LipA"/>
    <property type="match status" value="1"/>
</dbReference>
<keyword evidence="3" id="KW-0378">Hydrolase</keyword>
<dbReference type="PROSITE" id="PS51257">
    <property type="entry name" value="PROKAR_LIPOPROTEIN"/>
    <property type="match status" value="1"/>
</dbReference>
<accession>A0ABS2KP02</accession>
<organism evidence="3 4">
    <name type="scientific">Rhodococcoides corynebacterioides</name>
    <dbReference type="NCBI Taxonomy" id="53972"/>
    <lineage>
        <taxon>Bacteria</taxon>
        <taxon>Bacillati</taxon>
        <taxon>Actinomycetota</taxon>
        <taxon>Actinomycetes</taxon>
        <taxon>Mycobacteriales</taxon>
        <taxon>Nocardiaceae</taxon>
        <taxon>Rhodococcoides</taxon>
    </lineage>
</organism>
<reference evidence="3 4" key="1">
    <citation type="submission" date="2021-01" db="EMBL/GenBank/DDBJ databases">
        <title>Genomics of switchgrass bacterial isolates.</title>
        <authorList>
            <person name="Shade A."/>
        </authorList>
    </citation>
    <scope>NUCLEOTIDE SEQUENCE [LARGE SCALE GENOMIC DNA]</scope>
    <source>
        <strain evidence="3 4">PvP111</strain>
    </source>
</reference>
<dbReference type="SUPFAM" id="SSF53474">
    <property type="entry name" value="alpha/beta-Hydrolases"/>
    <property type="match status" value="1"/>
</dbReference>
<dbReference type="GO" id="GO:0016787">
    <property type="term" value="F:hydrolase activity"/>
    <property type="evidence" value="ECO:0007669"/>
    <property type="project" value="UniProtKB-KW"/>
</dbReference>
<dbReference type="PANTHER" id="PTHR34853">
    <property type="match status" value="1"/>
</dbReference>
<proteinExistence type="predicted"/>
<feature type="region of interest" description="Disordered" evidence="1">
    <location>
        <begin position="35"/>
        <end position="68"/>
    </location>
</feature>
<dbReference type="InterPro" id="IPR029058">
    <property type="entry name" value="AB_hydrolase_fold"/>
</dbReference>
<dbReference type="Gene3D" id="3.40.50.1820">
    <property type="entry name" value="alpha/beta hydrolase"/>
    <property type="match status" value="2"/>
</dbReference>
<feature type="chain" id="PRO_5046114737" evidence="2">
    <location>
        <begin position="38"/>
        <end position="424"/>
    </location>
</feature>
<evidence type="ECO:0000313" key="4">
    <source>
        <dbReference type="Proteomes" id="UP000703038"/>
    </source>
</evidence>
<dbReference type="PANTHER" id="PTHR34853:SF1">
    <property type="entry name" value="LIPASE 5"/>
    <property type="match status" value="1"/>
</dbReference>
<gene>
    <name evidence="3" type="ORF">JOE42_000395</name>
</gene>
<dbReference type="EMBL" id="JAFBBK010000001">
    <property type="protein sequence ID" value="MBM7413662.1"/>
    <property type="molecule type" value="Genomic_DNA"/>
</dbReference>
<keyword evidence="4" id="KW-1185">Reference proteome</keyword>
<protein>
    <submittedName>
        <fullName evidence="3">Dienelactone hydrolase</fullName>
    </submittedName>
</protein>
<name>A0ABS2KP02_9NOCA</name>
<dbReference type="Proteomes" id="UP000703038">
    <property type="component" value="Unassembled WGS sequence"/>
</dbReference>
<evidence type="ECO:0000256" key="2">
    <source>
        <dbReference type="SAM" id="SignalP"/>
    </source>
</evidence>